<sequence>MITLEQIKLRNSFRHTGAKRQGFLNLCGNPTAEQEVELINSYAVHVAFLKVAFGANKPLTPCKHSTLLAFKGFLNLEIGLNTEDAVKILSSALTVYISLGALTSESITRVLNEPQPNCDEQYLLCKPSKHEIEIYNSHFGCNEPDKAIVVDLSALKPLLSVADMTEFCTLLAKHLNRKSQRQGKVEAVVICTFMAGLLNQRPGGSLSELHLTAKESRDFVLSTKCVSIDSWLRAGQGLEIAWQEWGAAEDVIYAFFEPNGFIALH</sequence>
<dbReference type="RefSeq" id="WP_186603672.1">
    <property type="nucleotide sequence ID" value="NZ_JABWRP020000013.1"/>
</dbReference>
<dbReference type="AlphaFoldDB" id="A0A923K5K1"/>
<keyword evidence="3" id="KW-1185">Reference proteome</keyword>
<dbReference type="Proteomes" id="UP000628137">
    <property type="component" value="Unassembled WGS sequence"/>
</dbReference>
<proteinExistence type="predicted"/>
<evidence type="ECO:0000313" key="2">
    <source>
        <dbReference type="EMBL" id="MBV4542843.1"/>
    </source>
</evidence>
<reference evidence="1" key="2">
    <citation type="submission" date="2020-07" db="EMBL/GenBank/DDBJ databases">
        <authorList>
            <person name="Lood C."/>
            <person name="Girard L."/>
        </authorList>
    </citation>
    <scope>NUCLEOTIDE SEQUENCE</scope>
    <source>
        <strain evidence="1">RW4S2</strain>
    </source>
</reference>
<name>A0A923K5K1_9PSED</name>
<accession>A0A923K5K1</accession>
<protein>
    <submittedName>
        <fullName evidence="2">FAD-dependent oxidoreductase</fullName>
    </submittedName>
</protein>
<reference evidence="1 3" key="1">
    <citation type="journal article" date="2020" name="Microorganisms">
        <title>Reliable Identification of Environmental Pseudomonas Isolates Using the rpoD Gene.</title>
        <authorList>
            <consortium name="The Broad Institute Genome Sequencing Platform"/>
            <person name="Girard L."/>
            <person name="Lood C."/>
            <person name="Rokni-Zadeh H."/>
            <person name="van Noort V."/>
            <person name="Lavigne R."/>
            <person name="De Mot R."/>
        </authorList>
    </citation>
    <scope>NUCLEOTIDE SEQUENCE</scope>
    <source>
        <strain evidence="1 3">RW4S2</strain>
    </source>
</reference>
<dbReference type="EMBL" id="JABWRP010000017">
    <property type="protein sequence ID" value="MBC3472664.1"/>
    <property type="molecule type" value="Genomic_DNA"/>
</dbReference>
<evidence type="ECO:0000313" key="3">
    <source>
        <dbReference type="Proteomes" id="UP000628137"/>
    </source>
</evidence>
<reference evidence="2" key="3">
    <citation type="submission" date="2021-06" db="EMBL/GenBank/DDBJ databases">
        <title>Updating the genus Pseudomonas: Description of 43 new species and partition of the Pseudomonas putida group.</title>
        <authorList>
            <person name="Girard L."/>
            <person name="Lood C."/>
            <person name="Vandamme P."/>
            <person name="Rokni-Zadeh H."/>
            <person name="Van Noort V."/>
            <person name="Hofte M."/>
            <person name="Lavigne R."/>
            <person name="De Mot R."/>
        </authorList>
    </citation>
    <scope>NUCLEOTIDE SEQUENCE</scope>
    <source>
        <strain evidence="2">RW4S2</strain>
    </source>
</reference>
<organism evidence="1">
    <name type="scientific">Pseudomonas vlassakiae</name>
    <dbReference type="NCBI Taxonomy" id="485888"/>
    <lineage>
        <taxon>Bacteria</taxon>
        <taxon>Pseudomonadati</taxon>
        <taxon>Pseudomonadota</taxon>
        <taxon>Gammaproteobacteria</taxon>
        <taxon>Pseudomonadales</taxon>
        <taxon>Pseudomonadaceae</taxon>
        <taxon>Pseudomonas</taxon>
    </lineage>
</organism>
<comment type="caution">
    <text evidence="1">The sequence shown here is derived from an EMBL/GenBank/DDBJ whole genome shotgun (WGS) entry which is preliminary data.</text>
</comment>
<gene>
    <name evidence="2" type="ORF">HU738_017485</name>
    <name evidence="1" type="ORF">HU738_19075</name>
</gene>
<evidence type="ECO:0000313" key="1">
    <source>
        <dbReference type="EMBL" id="MBC3472664.1"/>
    </source>
</evidence>
<dbReference type="EMBL" id="JABWRP020000013">
    <property type="protein sequence ID" value="MBV4542843.1"/>
    <property type="molecule type" value="Genomic_DNA"/>
</dbReference>